<name>E2CAF4_HARSA</name>
<dbReference type="EMBL" id="GL453976">
    <property type="protein sequence ID" value="EFN75065.1"/>
    <property type="molecule type" value="Genomic_DNA"/>
</dbReference>
<keyword evidence="1" id="KW-0732">Signal</keyword>
<sequence>MRSYGHVPRVLLLIATIVSISTFSTSSTMTSPGDPANNLNDVSDKWKTAQYGGQRAPRKVSVTRISDRPTDNWYYWMYYKYLMNNYKYVRARTSARSESRLGATLGNIVIILHGFSVTNRISAAATNGKKDSARLEYDESSERMREIDEDGIVMPDIVMPDRIPLIGSRNIIYAPSFCPEGKKPDEVGRCRTVV</sequence>
<evidence type="ECO:0000256" key="1">
    <source>
        <dbReference type="SAM" id="SignalP"/>
    </source>
</evidence>
<dbReference type="AlphaFoldDB" id="E2CAF4"/>
<dbReference type="InParanoid" id="E2CAF4"/>
<evidence type="ECO:0000313" key="2">
    <source>
        <dbReference type="EMBL" id="EFN75065.1"/>
    </source>
</evidence>
<gene>
    <name evidence="2" type="ORF">EAI_07429</name>
</gene>
<protein>
    <submittedName>
        <fullName evidence="2">Uncharacterized protein</fullName>
    </submittedName>
</protein>
<keyword evidence="3" id="KW-1185">Reference proteome</keyword>
<organism evidence="3">
    <name type="scientific">Harpegnathos saltator</name>
    <name type="common">Jerdon's jumping ant</name>
    <dbReference type="NCBI Taxonomy" id="610380"/>
    <lineage>
        <taxon>Eukaryota</taxon>
        <taxon>Metazoa</taxon>
        <taxon>Ecdysozoa</taxon>
        <taxon>Arthropoda</taxon>
        <taxon>Hexapoda</taxon>
        <taxon>Insecta</taxon>
        <taxon>Pterygota</taxon>
        <taxon>Neoptera</taxon>
        <taxon>Endopterygota</taxon>
        <taxon>Hymenoptera</taxon>
        <taxon>Apocrita</taxon>
        <taxon>Aculeata</taxon>
        <taxon>Formicoidea</taxon>
        <taxon>Formicidae</taxon>
        <taxon>Ponerinae</taxon>
        <taxon>Ponerini</taxon>
        <taxon>Harpegnathos</taxon>
    </lineage>
</organism>
<accession>E2CAF4</accession>
<dbReference type="OrthoDB" id="7412216at2759"/>
<feature type="signal peptide" evidence="1">
    <location>
        <begin position="1"/>
        <end position="26"/>
    </location>
</feature>
<feature type="chain" id="PRO_5003158179" evidence="1">
    <location>
        <begin position="27"/>
        <end position="194"/>
    </location>
</feature>
<proteinExistence type="predicted"/>
<reference evidence="2 3" key="1">
    <citation type="journal article" date="2010" name="Science">
        <title>Genomic comparison of the ants Camponotus floridanus and Harpegnathos saltator.</title>
        <authorList>
            <person name="Bonasio R."/>
            <person name="Zhang G."/>
            <person name="Ye C."/>
            <person name="Mutti N.S."/>
            <person name="Fang X."/>
            <person name="Qin N."/>
            <person name="Donahue G."/>
            <person name="Yang P."/>
            <person name="Li Q."/>
            <person name="Li C."/>
            <person name="Zhang P."/>
            <person name="Huang Z."/>
            <person name="Berger S.L."/>
            <person name="Reinberg D."/>
            <person name="Wang J."/>
            <person name="Liebig J."/>
        </authorList>
    </citation>
    <scope>NUCLEOTIDE SEQUENCE [LARGE SCALE GENOMIC DNA]</scope>
    <source>
        <strain evidence="2 3">R22 G/1</strain>
    </source>
</reference>
<evidence type="ECO:0000313" key="3">
    <source>
        <dbReference type="Proteomes" id="UP000008237"/>
    </source>
</evidence>
<dbReference type="Proteomes" id="UP000008237">
    <property type="component" value="Unassembled WGS sequence"/>
</dbReference>